<organism evidence="6 7">
    <name type="scientific">Paenibacillus amylolyticus</name>
    <dbReference type="NCBI Taxonomy" id="1451"/>
    <lineage>
        <taxon>Bacteria</taxon>
        <taxon>Bacillati</taxon>
        <taxon>Bacillota</taxon>
        <taxon>Bacilli</taxon>
        <taxon>Bacillales</taxon>
        <taxon>Paenibacillaceae</taxon>
        <taxon>Paenibacillus</taxon>
    </lineage>
</organism>
<dbReference type="SUPFAM" id="SSF53067">
    <property type="entry name" value="Actin-like ATPase domain"/>
    <property type="match status" value="2"/>
</dbReference>
<dbReference type="Pfam" id="PF00370">
    <property type="entry name" value="FGGY_N"/>
    <property type="match status" value="1"/>
</dbReference>
<dbReference type="InterPro" id="IPR043129">
    <property type="entry name" value="ATPase_NBD"/>
</dbReference>
<evidence type="ECO:0000259" key="4">
    <source>
        <dbReference type="Pfam" id="PF00370"/>
    </source>
</evidence>
<dbReference type="GO" id="GO:0005975">
    <property type="term" value="P:carbohydrate metabolic process"/>
    <property type="evidence" value="ECO:0007669"/>
    <property type="project" value="InterPro"/>
</dbReference>
<feature type="domain" description="Carbohydrate kinase FGGY N-terminal" evidence="4">
    <location>
        <begin position="17"/>
        <end position="242"/>
    </location>
</feature>
<dbReference type="InterPro" id="IPR050406">
    <property type="entry name" value="FGGY_Carb_Kinase"/>
</dbReference>
<proteinExistence type="inferred from homology"/>
<accession>A0A1R1BVH1</accession>
<dbReference type="EMBL" id="MRTJ01000004">
    <property type="protein sequence ID" value="OMF13863.1"/>
    <property type="molecule type" value="Genomic_DNA"/>
</dbReference>
<dbReference type="GO" id="GO:0016301">
    <property type="term" value="F:kinase activity"/>
    <property type="evidence" value="ECO:0007669"/>
    <property type="project" value="UniProtKB-KW"/>
</dbReference>
<protein>
    <submittedName>
        <fullName evidence="6">ATPase</fullName>
    </submittedName>
</protein>
<evidence type="ECO:0000313" key="7">
    <source>
        <dbReference type="Proteomes" id="UP000187134"/>
    </source>
</evidence>
<dbReference type="AlphaFoldDB" id="A0A1R1BVH1"/>
<dbReference type="InterPro" id="IPR018484">
    <property type="entry name" value="FGGY_N"/>
</dbReference>
<dbReference type="Gene3D" id="3.30.420.40">
    <property type="match status" value="2"/>
</dbReference>
<gene>
    <name evidence="6" type="ORF">BK131_14505</name>
</gene>
<evidence type="ECO:0000256" key="2">
    <source>
        <dbReference type="ARBA" id="ARBA00022679"/>
    </source>
</evidence>
<dbReference type="Proteomes" id="UP000187134">
    <property type="component" value="Unassembled WGS sequence"/>
</dbReference>
<evidence type="ECO:0000313" key="6">
    <source>
        <dbReference type="EMBL" id="OMF13863.1"/>
    </source>
</evidence>
<name>A0A1R1BVH1_PAEAM</name>
<keyword evidence="2" id="KW-0808">Transferase</keyword>
<evidence type="ECO:0000259" key="5">
    <source>
        <dbReference type="Pfam" id="PF02782"/>
    </source>
</evidence>
<comment type="similarity">
    <text evidence="1">Belongs to the FGGY kinase family.</text>
</comment>
<dbReference type="CDD" id="cd07809">
    <property type="entry name" value="ASKHA_NBD_FGGY_BaXK-like"/>
    <property type="match status" value="1"/>
</dbReference>
<reference evidence="6 7" key="1">
    <citation type="submission" date="2016-11" db="EMBL/GenBank/DDBJ databases">
        <title>Paenibacillus species isolates.</title>
        <authorList>
            <person name="Beno S.M."/>
        </authorList>
    </citation>
    <scope>NUCLEOTIDE SEQUENCE [LARGE SCALE GENOMIC DNA]</scope>
    <source>
        <strain evidence="6 7">FSL H8-0246</strain>
    </source>
</reference>
<feature type="domain" description="Carbohydrate kinase FGGY C-terminal" evidence="5">
    <location>
        <begin position="277"/>
        <end position="475"/>
    </location>
</feature>
<evidence type="ECO:0000256" key="1">
    <source>
        <dbReference type="ARBA" id="ARBA00009156"/>
    </source>
</evidence>
<keyword evidence="3" id="KW-0418">Kinase</keyword>
<evidence type="ECO:0000256" key="3">
    <source>
        <dbReference type="ARBA" id="ARBA00022777"/>
    </source>
</evidence>
<dbReference type="Pfam" id="PF02782">
    <property type="entry name" value="FGGY_C"/>
    <property type="match status" value="1"/>
</dbReference>
<comment type="caution">
    <text evidence="6">The sequence shown here is derived from an EMBL/GenBank/DDBJ whole genome shotgun (WGS) entry which is preliminary data.</text>
</comment>
<dbReference type="RefSeq" id="WP_076332180.1">
    <property type="nucleotide sequence ID" value="NZ_MRTJ01000004.1"/>
</dbReference>
<dbReference type="PANTHER" id="PTHR43095">
    <property type="entry name" value="SUGAR KINASE"/>
    <property type="match status" value="1"/>
</dbReference>
<dbReference type="InterPro" id="IPR018485">
    <property type="entry name" value="FGGY_C"/>
</dbReference>
<sequence>MSQLDLKEAITKGATSLGIEFGSTRIKAVLIDERFETIASGSYEWENLLKDGYWTYNQEDIITGLQTAYREMKQDVEQKYGITLRTVGSIGFSAMMHGYIALDSAGELLVPFRTWRNATTGAAARELTELLQFNIPERWSIAHLYQAILNEEAHVPQIDHLTTLAGYIHWLLTGNKAIGIGDASGIFPIDESTHNYHPSMIQQFDEQIAGKDYPWKVEDLLPKVYLAGENAGVLTEAGAKLLDPSQDLQAGIPLCPPEGDAGTGMVATNSVRKRTGNISVGTSVFAMIVLEKELSKVYPEIDMVTTPDGSPVGMVHANNCSSDINAWVGLFREFSQAMGYEVDNGKLFSVLFNKALEADPDGGGLLSYGYYSGENITGLEKGRPLFVRSPESNFNLANFMRTHLFSAFGALKLGMDILTEEENVAIDSILAHGGLFKTPVVGQRIVAAAMNVPVSVMSTAGEGGAWGMALLASYMINKDQEESLDVFLEQKVFSDVEGVEVAPDASDVKGFEAFIERYRSGLTIEQSAVDHLVEDVQKDRF</sequence>
<dbReference type="OrthoDB" id="9760563at2"/>
<dbReference type="PANTHER" id="PTHR43095:SF5">
    <property type="entry name" value="XYLULOSE KINASE"/>
    <property type="match status" value="1"/>
</dbReference>